<dbReference type="EMBL" id="CAKKTJ010000152">
    <property type="protein sequence ID" value="CAH0476384.1"/>
    <property type="molecule type" value="Genomic_DNA"/>
</dbReference>
<dbReference type="GO" id="GO:0000973">
    <property type="term" value="P:post-transcriptional tethering of RNA polymerase II gene DNA at nuclear periphery"/>
    <property type="evidence" value="ECO:0007669"/>
    <property type="project" value="TreeGrafter"/>
</dbReference>
<comment type="subcellular location">
    <subcellularLocation>
        <location evidence="7">Nucleus</location>
        <location evidence="7">Nuclear pore complex</location>
    </subcellularLocation>
    <subcellularLocation>
        <location evidence="7">Nucleus membrane</location>
    </subcellularLocation>
</comment>
<dbReference type="Gene3D" id="1.20.190.50">
    <property type="match status" value="1"/>
</dbReference>
<dbReference type="CDD" id="cd17039">
    <property type="entry name" value="Ubl_ubiquitin_like"/>
    <property type="match status" value="1"/>
</dbReference>
<evidence type="ECO:0000313" key="8">
    <source>
        <dbReference type="EMBL" id="CAH0476384.1"/>
    </source>
</evidence>
<evidence type="ECO:0000313" key="9">
    <source>
        <dbReference type="EMBL" id="CAH0520083.1"/>
    </source>
</evidence>
<keyword evidence="6 7" id="KW-0539">Nucleus</keyword>
<evidence type="ECO:0000256" key="5">
    <source>
        <dbReference type="ARBA" id="ARBA00023132"/>
    </source>
</evidence>
<dbReference type="Gene3D" id="1.10.3450.20">
    <property type="match status" value="1"/>
</dbReference>
<name>A0AAU9KVF2_9STRA</name>
<dbReference type="Proteomes" id="UP001160483">
    <property type="component" value="Unassembled WGS sequence"/>
</dbReference>
<comment type="subunit">
    <text evidence="7">Part of the nuclear pore complex (NPC).</text>
</comment>
<keyword evidence="10" id="KW-1185">Reference proteome</keyword>
<dbReference type="AlphaFoldDB" id="A0AAU9KVF2"/>
<proteinExistence type="inferred from homology"/>
<dbReference type="PANTHER" id="PTHR13003:SF2">
    <property type="entry name" value="NUCLEAR PORE COMPLEX PROTEIN NUP107"/>
    <property type="match status" value="1"/>
</dbReference>
<evidence type="ECO:0000256" key="3">
    <source>
        <dbReference type="ARBA" id="ARBA00022927"/>
    </source>
</evidence>
<keyword evidence="2" id="KW-0509">mRNA transport</keyword>
<evidence type="ECO:0000313" key="10">
    <source>
        <dbReference type="Proteomes" id="UP001158986"/>
    </source>
</evidence>
<evidence type="ECO:0000256" key="6">
    <source>
        <dbReference type="ARBA" id="ARBA00023242"/>
    </source>
</evidence>
<comment type="caution">
    <text evidence="8">The sequence shown here is derived from an EMBL/GenBank/DDBJ whole genome shotgun (WGS) entry which is preliminary data.</text>
</comment>
<gene>
    <name evidence="9" type="ORF">PBS001_LOCUS6586</name>
    <name evidence="8" type="ORF">PBS003_LOCUS3168</name>
</gene>
<keyword evidence="5 7" id="KW-0906">Nuclear pore complex</keyword>
<organism evidence="8 11">
    <name type="scientific">Peronospora belbahrii</name>
    <dbReference type="NCBI Taxonomy" id="622444"/>
    <lineage>
        <taxon>Eukaryota</taxon>
        <taxon>Sar</taxon>
        <taxon>Stramenopiles</taxon>
        <taxon>Oomycota</taxon>
        <taxon>Peronosporomycetes</taxon>
        <taxon>Peronosporales</taxon>
        <taxon>Peronosporaceae</taxon>
        <taxon>Peronospora</taxon>
    </lineage>
</organism>
<comment type="similarity">
    <text evidence="7">Belongs to the nucleoporin Nup84/Nup107 family.</text>
</comment>
<dbReference type="GO" id="GO:0017056">
    <property type="term" value="F:structural constituent of nuclear pore"/>
    <property type="evidence" value="ECO:0007669"/>
    <property type="project" value="UniProtKB-UniRule"/>
</dbReference>
<dbReference type="PANTHER" id="PTHR13003">
    <property type="entry name" value="NUP107-RELATED"/>
    <property type="match status" value="1"/>
</dbReference>
<comment type="function">
    <text evidence="7">Functions as a component of the nuclear pore complex (NPC).</text>
</comment>
<evidence type="ECO:0000313" key="11">
    <source>
        <dbReference type="Proteomes" id="UP001160483"/>
    </source>
</evidence>
<dbReference type="GO" id="GO:0031080">
    <property type="term" value="C:nuclear pore outer ring"/>
    <property type="evidence" value="ECO:0007669"/>
    <property type="project" value="TreeGrafter"/>
</dbReference>
<dbReference type="EMBL" id="CAKLCB010000328">
    <property type="protein sequence ID" value="CAH0520083.1"/>
    <property type="molecule type" value="Genomic_DNA"/>
</dbReference>
<dbReference type="GO" id="GO:0031965">
    <property type="term" value="C:nuclear membrane"/>
    <property type="evidence" value="ECO:0007669"/>
    <property type="project" value="UniProtKB-SubCell"/>
</dbReference>
<dbReference type="Proteomes" id="UP001158986">
    <property type="component" value="Unassembled WGS sequence"/>
</dbReference>
<keyword evidence="1 7" id="KW-0813">Transport</keyword>
<keyword evidence="7" id="KW-0472">Membrane</keyword>
<dbReference type="GO" id="GO:0006406">
    <property type="term" value="P:mRNA export from nucleus"/>
    <property type="evidence" value="ECO:0007669"/>
    <property type="project" value="TreeGrafter"/>
</dbReference>
<keyword evidence="3" id="KW-0653">Protein transport</keyword>
<evidence type="ECO:0000256" key="7">
    <source>
        <dbReference type="RuleBase" id="RU365072"/>
    </source>
</evidence>
<accession>A0AAU9KVF2</accession>
<reference evidence="8 10" key="1">
    <citation type="submission" date="2021-11" db="EMBL/GenBank/DDBJ databases">
        <authorList>
            <person name="Islam A."/>
            <person name="Islam S."/>
            <person name="Flora M.S."/>
            <person name="Rahman M."/>
            <person name="Ziaur R.M."/>
            <person name="Epstein J.H."/>
            <person name="Hassan M."/>
            <person name="Klassen M."/>
            <person name="Woodard K."/>
            <person name="Webb A."/>
            <person name="Webby R.J."/>
            <person name="El Zowalaty M.E."/>
        </authorList>
    </citation>
    <scope>NUCLEOTIDE SEQUENCE</scope>
    <source>
        <strain evidence="9">Pbs1</strain>
        <strain evidence="8">Pbs3</strain>
    </source>
</reference>
<evidence type="ECO:0000256" key="2">
    <source>
        <dbReference type="ARBA" id="ARBA00022816"/>
    </source>
</evidence>
<evidence type="ECO:0000256" key="1">
    <source>
        <dbReference type="ARBA" id="ARBA00022448"/>
    </source>
</evidence>
<protein>
    <recommendedName>
        <fullName evidence="7">Nuclear pore complex protein</fullName>
    </recommendedName>
</protein>
<dbReference type="GO" id="GO:0006606">
    <property type="term" value="P:protein import into nucleus"/>
    <property type="evidence" value="ECO:0007669"/>
    <property type="project" value="TreeGrafter"/>
</dbReference>
<evidence type="ECO:0000256" key="4">
    <source>
        <dbReference type="ARBA" id="ARBA00023010"/>
    </source>
</evidence>
<dbReference type="Pfam" id="PF04121">
    <property type="entry name" value="Nup84_Nup100"/>
    <property type="match status" value="1"/>
</dbReference>
<keyword evidence="4 7" id="KW-0811">Translocation</keyword>
<sequence>MSRRSSSDSMRRSAAMQRLIDNADHSLSLLASLGDVSNPDCPRNVSLAPDNSFATSSQNFHLLSTMDRYSVKDNDRLSTDDTSDVAKHKNDMDDENAHLLEPVVHTSVHHGLLHVKGVFPDQSTEFVDVDPRMTTVKDLKYALCERRDSIRAFGFSARDARVMFGGQIVEDAWLVVDCGIGFEGAIYIFKAAAVMDSSLGRGGSLFDGRKPQETDSKLSISSISSVYQQEQLGNDQVMNELATFDQLLSLGNMPSTKGALFSRHVRPEEALFAEMAASFYDNLERVQDSDLYCEKLLSRYIDVLQTRLEELEAAVSGNSKTRGTSMMAQKRLQNDISELRDERNTWRLLFELRQVCHTSKELADSEDRLVMLGEEELRFEMLEDDAVRLLELRNEPFKIQKAVKAWLESIALERTINISNKLKASGSRTLRMMRKQGFPGKEIHMDPDAVLRDGDDHIQPDDMEDEAELMKAIWLFVRAGQMDEAIDLCIRLGQSWRAASLSGGNPVGASETSEREDLLLERWGNPFRALWKSMCWRLSEQVDGGKVSKSNSLLAKKYEKLIYAALSGNIQIITKSSLCESWEDHCWAYLQGITEQQLDEILFKLINVKAQSSRLIVGNNAHCLRHFSSLLDKTKYLKRYQGDLDTLFDELRGSQSELVRMQANQPHRQIQAKLVTAKFEYIVSSVLKTLLFGPEDTTYNWDLQLNSTVQSDEISSVFLRFAAHFIMFSGFTGERFDEQAGHMILKLYIRHLVKHRQLQFVPIYASQLPTAGAIEIYVQMLSLVDDRLERELCIKRILENAGMDMLSTVLQTVVERLCEEYRLVAEQQQEKMGQPVSSDVPTMSIDRRRIRTIEFLCFYPEHRTEALIRANMLTRQFILEGKFAAVKELVEESLPEDSIGILDMSDITQLLRAGDEMERAMREFFCWRAYVHASAQFDLWKNCMNNDPGAEVLSLYSKEKDYLADLMFHVSRSVAALLEVLHFENGWLVGCSNDADEDAAIRRRCLPALVFNLHFIQLESAKMIMRLSHYPEYAKAELARPLLEKSIQVADVVADDHYGVYDALAQDQCRDLLHAFRESAVSLAFAESIAVSSGFDQNTRNKLPCDN</sequence>
<dbReference type="InterPro" id="IPR007252">
    <property type="entry name" value="Nup84/Nup107"/>
</dbReference>